<feature type="domain" description="Endonuclease GajA/Old nuclease/RecF-like AAA" evidence="1">
    <location>
        <begin position="228"/>
        <end position="370"/>
    </location>
</feature>
<evidence type="ECO:0008006" key="5">
    <source>
        <dbReference type="Google" id="ProtNLM"/>
    </source>
</evidence>
<protein>
    <recommendedName>
        <fullName evidence="5">AAA domain-containing protein</fullName>
    </recommendedName>
</protein>
<dbReference type="Pfam" id="PF20469">
    <property type="entry name" value="OLD-like_TOPRIM"/>
    <property type="match status" value="1"/>
</dbReference>
<dbReference type="Proteomes" id="UP000643165">
    <property type="component" value="Unassembled WGS sequence"/>
</dbReference>
<dbReference type="PANTHER" id="PTHR43581:SF4">
    <property type="entry name" value="ATP_GTP PHOSPHATASE"/>
    <property type="match status" value="1"/>
</dbReference>
<keyword evidence="4" id="KW-1185">Reference proteome</keyword>
<reference evidence="3 4" key="1">
    <citation type="submission" date="2021-01" db="EMBL/GenBank/DDBJ databases">
        <title>Whole genome shotgun sequence of Verrucosispora lutea NBRC 106530.</title>
        <authorList>
            <person name="Komaki H."/>
            <person name="Tamura T."/>
        </authorList>
    </citation>
    <scope>NUCLEOTIDE SEQUENCE [LARGE SCALE GENOMIC DNA]</scope>
    <source>
        <strain evidence="3 4">NBRC 106530</strain>
    </source>
</reference>
<dbReference type="PANTHER" id="PTHR43581">
    <property type="entry name" value="ATP/GTP PHOSPHATASE"/>
    <property type="match status" value="1"/>
</dbReference>
<comment type="caution">
    <text evidence="3">The sequence shown here is derived from an EMBL/GenBank/DDBJ whole genome shotgun (WGS) entry which is preliminary data.</text>
</comment>
<organism evidence="3 4">
    <name type="scientific">Micromonospora lutea</name>
    <dbReference type="NCBI Taxonomy" id="419825"/>
    <lineage>
        <taxon>Bacteria</taxon>
        <taxon>Bacillati</taxon>
        <taxon>Actinomycetota</taxon>
        <taxon>Actinomycetes</taxon>
        <taxon>Micromonosporales</taxon>
        <taxon>Micromonosporaceae</taxon>
        <taxon>Micromonospora</taxon>
    </lineage>
</organism>
<feature type="domain" description="OLD protein-like TOPRIM" evidence="2">
    <location>
        <begin position="429"/>
        <end position="487"/>
    </location>
</feature>
<dbReference type="EMBL" id="BOPB01000026">
    <property type="protein sequence ID" value="GIJ23619.1"/>
    <property type="molecule type" value="Genomic_DNA"/>
</dbReference>
<name>A0ABQ4J0D0_9ACTN</name>
<dbReference type="RefSeq" id="WP_204002318.1">
    <property type="nucleotide sequence ID" value="NZ_BOPB01000026.1"/>
</dbReference>
<dbReference type="InterPro" id="IPR034139">
    <property type="entry name" value="TOPRIM_OLD"/>
</dbReference>
<dbReference type="Pfam" id="PF13175">
    <property type="entry name" value="AAA_15"/>
    <property type="match status" value="1"/>
</dbReference>
<proteinExistence type="predicted"/>
<dbReference type="InterPro" id="IPR041685">
    <property type="entry name" value="AAA_GajA/Old/RecF-like"/>
</dbReference>
<accession>A0ABQ4J0D0</accession>
<gene>
    <name evidence="3" type="ORF">Vlu01_42430</name>
</gene>
<dbReference type="InterPro" id="IPR027417">
    <property type="entry name" value="P-loop_NTPase"/>
</dbReference>
<sequence>MRLVKYSVRGLRSLANVVDIPVGRPTIVVGSNDGGKTSCLLALQFLLTGKPEIGEEDRTYAVDDEEAAVLTADGLRHYCMNVTGTFMPTTYEERTLGLVGPILIRRISLEGTASQLEVQKAVPASEDLRNLAELKRDDLRSRAEARNLDPEGSRSSKDAWLLPLQRLADDEISSGSCVTTWIPLARDLAGRLPIYLPFSSTDEPDPEVEIRTALQAGFRQLIDEAGERLSVIRRLEADLQDDLAREADDLRQLIKQRCSRIGEVVIVPHVSFAEGLRSVEIQRAKDDGRRITLRRAGAGRRRQISLAVWEWTSKQLRNPPPDHPGFVIAYDEPDTHLDYAHQRQLFDLILDQCAHDETQMIVATHSLNFIDRVDPADIVHLRLDHQERTALTRLLSPNHSAVDEYLAQIAAAMGLRNSVLLHERCFLGVEGETEMQCLPILYKLAMGKPLQSDGIALINGESNVGALQVAKYLHESGRKVYFLVDNDSTCNSGSKSHFVEEKIRRSGISRQQCMYVGTREIEDLFTDEQWCTAANKLWPRVDDRAWTEEDIAGMRKNGKFSAELDSEVRMASLSAPSGKVGLLFELSTTLTSSEDVPAKLVEHFKTLQAQSG</sequence>
<evidence type="ECO:0000313" key="3">
    <source>
        <dbReference type="EMBL" id="GIJ23619.1"/>
    </source>
</evidence>
<evidence type="ECO:0000259" key="2">
    <source>
        <dbReference type="Pfam" id="PF20469"/>
    </source>
</evidence>
<dbReference type="SUPFAM" id="SSF52540">
    <property type="entry name" value="P-loop containing nucleoside triphosphate hydrolases"/>
    <property type="match status" value="1"/>
</dbReference>
<evidence type="ECO:0000259" key="1">
    <source>
        <dbReference type="Pfam" id="PF13175"/>
    </source>
</evidence>
<evidence type="ECO:0000313" key="4">
    <source>
        <dbReference type="Proteomes" id="UP000643165"/>
    </source>
</evidence>
<dbReference type="InterPro" id="IPR051396">
    <property type="entry name" value="Bact_Antivir_Def_Nuclease"/>
</dbReference>
<dbReference type="Gene3D" id="3.40.50.300">
    <property type="entry name" value="P-loop containing nucleotide triphosphate hydrolases"/>
    <property type="match status" value="2"/>
</dbReference>